<dbReference type="Proteomes" id="UP000292781">
    <property type="component" value="Unassembled WGS sequence"/>
</dbReference>
<evidence type="ECO:0000256" key="1">
    <source>
        <dbReference type="SAM" id="MobiDB-lite"/>
    </source>
</evidence>
<evidence type="ECO:0000313" key="3">
    <source>
        <dbReference type="Proteomes" id="UP000292781"/>
    </source>
</evidence>
<dbReference type="EMBL" id="SJFN01000003">
    <property type="protein sequence ID" value="TBW40772.1"/>
    <property type="molecule type" value="Genomic_DNA"/>
</dbReference>
<keyword evidence="3" id="KW-1185">Reference proteome</keyword>
<comment type="caution">
    <text evidence="2">The sequence shown here is derived from an EMBL/GenBank/DDBJ whole genome shotgun (WGS) entry which is preliminary data.</text>
</comment>
<feature type="region of interest" description="Disordered" evidence="1">
    <location>
        <begin position="39"/>
        <end position="66"/>
    </location>
</feature>
<protein>
    <submittedName>
        <fullName evidence="2">Uncharacterized protein</fullName>
    </submittedName>
</protein>
<proteinExistence type="predicted"/>
<name>A0A4Q9VWR1_9HYPH</name>
<dbReference type="AlphaFoldDB" id="A0A4Q9VWR1"/>
<accession>A0A4Q9VWR1</accession>
<gene>
    <name evidence="2" type="ORF">EYW49_03340</name>
</gene>
<organism evidence="2 3">
    <name type="scientific">Siculibacillus lacustris</name>
    <dbReference type="NCBI Taxonomy" id="1549641"/>
    <lineage>
        <taxon>Bacteria</taxon>
        <taxon>Pseudomonadati</taxon>
        <taxon>Pseudomonadota</taxon>
        <taxon>Alphaproteobacteria</taxon>
        <taxon>Hyphomicrobiales</taxon>
        <taxon>Ancalomicrobiaceae</taxon>
        <taxon>Siculibacillus</taxon>
    </lineage>
</organism>
<reference evidence="2 3" key="1">
    <citation type="submission" date="2019-02" db="EMBL/GenBank/DDBJ databases">
        <title>Siculibacillus lacustris gen. nov., sp. nov., a new rosette-forming bacterium isolated from a freshwater crater lake (Lake St. Ana, Romania).</title>
        <authorList>
            <person name="Felfoldi T."/>
            <person name="Marton Z."/>
            <person name="Szabo A."/>
            <person name="Mentes A."/>
            <person name="Boka K."/>
            <person name="Marialigeti K."/>
            <person name="Mathe I."/>
            <person name="Koncz M."/>
            <person name="Schumann P."/>
            <person name="Toth E."/>
        </authorList>
    </citation>
    <scope>NUCLEOTIDE SEQUENCE [LARGE SCALE GENOMIC DNA]</scope>
    <source>
        <strain evidence="2 3">SA-279</strain>
    </source>
</reference>
<evidence type="ECO:0000313" key="2">
    <source>
        <dbReference type="EMBL" id="TBW40772.1"/>
    </source>
</evidence>
<dbReference type="RefSeq" id="WP_131306108.1">
    <property type="nucleotide sequence ID" value="NZ_SJFN01000003.1"/>
</dbReference>
<sequence>MIAPYGLLFAAAALVVAALPPVHPLRVAGEVIEAPRPAAPEALPAERNGGLTVPPDGRLGTPALPV</sequence>